<name>A0A8K0T6P4_9PEZI</name>
<dbReference type="InterPro" id="IPR047151">
    <property type="entry name" value="RNZ2-like"/>
</dbReference>
<comment type="similarity">
    <text evidence="3">Belongs to the RNase Z family.</text>
</comment>
<dbReference type="InterPro" id="IPR001279">
    <property type="entry name" value="Metallo-B-lactamas"/>
</dbReference>
<dbReference type="GO" id="GO:0005739">
    <property type="term" value="C:mitochondrion"/>
    <property type="evidence" value="ECO:0007669"/>
    <property type="project" value="TreeGrafter"/>
</dbReference>
<keyword evidence="5" id="KW-0819">tRNA processing</keyword>
<keyword evidence="7" id="KW-0479">Metal-binding</keyword>
<feature type="region of interest" description="Disordered" evidence="11">
    <location>
        <begin position="44"/>
        <end position="97"/>
    </location>
</feature>
<comment type="caution">
    <text evidence="13">The sequence shown here is derived from an EMBL/GenBank/DDBJ whole genome shotgun (WGS) entry which is preliminary data.</text>
</comment>
<keyword evidence="9" id="KW-0378">Hydrolase</keyword>
<keyword evidence="6" id="KW-0540">Nuclease</keyword>
<dbReference type="Pfam" id="PF12706">
    <property type="entry name" value="Lactamase_B_2"/>
    <property type="match status" value="1"/>
</dbReference>
<evidence type="ECO:0000256" key="3">
    <source>
        <dbReference type="ARBA" id="ARBA00007823"/>
    </source>
</evidence>
<dbReference type="Gene3D" id="3.60.15.10">
    <property type="entry name" value="Ribonuclease Z/Hydroxyacylglutathione hydrolase-like"/>
    <property type="match status" value="2"/>
</dbReference>
<proteinExistence type="inferred from homology"/>
<evidence type="ECO:0000256" key="11">
    <source>
        <dbReference type="SAM" id="MobiDB-lite"/>
    </source>
</evidence>
<evidence type="ECO:0000313" key="13">
    <source>
        <dbReference type="EMBL" id="KAH7350021.1"/>
    </source>
</evidence>
<dbReference type="SUPFAM" id="SSF56281">
    <property type="entry name" value="Metallo-hydrolase/oxidoreductase"/>
    <property type="match status" value="1"/>
</dbReference>
<dbReference type="EC" id="3.1.26.11" evidence="4"/>
<evidence type="ECO:0000256" key="7">
    <source>
        <dbReference type="ARBA" id="ARBA00022723"/>
    </source>
</evidence>
<dbReference type="EMBL" id="JAGPXD010000006">
    <property type="protein sequence ID" value="KAH7350021.1"/>
    <property type="molecule type" value="Genomic_DNA"/>
</dbReference>
<accession>A0A8K0T6P4</accession>
<organism evidence="13 14">
    <name type="scientific">Plectosphaerella cucumerina</name>
    <dbReference type="NCBI Taxonomy" id="40658"/>
    <lineage>
        <taxon>Eukaryota</taxon>
        <taxon>Fungi</taxon>
        <taxon>Dikarya</taxon>
        <taxon>Ascomycota</taxon>
        <taxon>Pezizomycotina</taxon>
        <taxon>Sordariomycetes</taxon>
        <taxon>Hypocreomycetidae</taxon>
        <taxon>Glomerellales</taxon>
        <taxon>Plectosphaerellaceae</taxon>
        <taxon>Plectosphaerella</taxon>
    </lineage>
</organism>
<sequence length="994" mass="108811">MKWEGIILRSLTTRRAGNRDPTRLLPLYAAASFATITEPILKNIERDKTRPRKRLPAAKDGPFQTRKPSIRKPKQQSSRNTAPELESPSGAKNLPTRFGVSKDIQHASQQQASTTAWSDYLNLPTPPVVSSLGPGYILGMSNRVHIVSTPTADTSGVGLLLHFDHRRYHFGSVGQGTQRCYVQRGHSLTKLENLFVSGPVGWDSMGGLMGMMLTVADSFASTKASLLEKNEQRKDQGRPLLDVPDKGFDVFGGRNLTHAVATSRNFVFRTGVPINVHEFDEDPRKGKGPHDFSKPDWADDTLRVWQIPIAAPASAPENGTAPPRKRTFDMMAESSGEGAASASRSRSRSRSPPPRWSEAAAEAKKICRGVTDAMFNSDWALDRLFETRLGDVKATDRPWVRGENGLERYTGKMAHEDPSVADKIVLMRAPWPSISTTALPPTKPDNTSISYVAKNNGRRGKFDPKAAKALGVDVRDFKLLTKGESVKGTDGATVTPDMVLGPGIAGTGFALLEVPTIGHVQGLLARPEWAAADLMDGVHIFYWSLGRGVFEDASLQAFMKERPDIKHVIMAPDVSPNMITYESFAALQTSLGRVDPDRYPILDFNNRSKDVAAAVPSSVVGRTGMIAKLLPNYQFDESETVPFPALEEAAQLEPKIEALAKEAAEKVKQPEFLEAVEKDEQDIPDRDTVIIPLGTGSSMPAKYRNVSSTFIRVPGVGCYLLDCGEGTDGQLRRALGDEEFKRAMLDLKAIFISHMHADHHLGLASVLARWNKITRDNGQPDAKLTICAPHQLSTWLTEFAMVQDIGYPRLIVVKNGTTVEGGHRSIDWSPSGLQSIEAVHVRHCVDSYAGILTWPSGLKIAYSGDCRPSHNFARAARGATLLIHECTFGSDKQSDAKAKKHSTMDEALDVARQMRARRVLLTHFSQRYSKANLVEPAKVAAGEGGEAKEQVVLFAWDLMRVKLGEFRHAAAFVPAVTALLEMQDGGEVEGGELA</sequence>
<keyword evidence="8" id="KW-0255">Endonuclease</keyword>
<dbReference type="GO" id="GO:0046872">
    <property type="term" value="F:metal ion binding"/>
    <property type="evidence" value="ECO:0007669"/>
    <property type="project" value="UniProtKB-KW"/>
</dbReference>
<dbReference type="InterPro" id="IPR027794">
    <property type="entry name" value="tRNase_Z_dom"/>
</dbReference>
<dbReference type="PANTHER" id="PTHR12553">
    <property type="entry name" value="ZINC PHOSPHODIESTERASE ELAC PROTEIN 2"/>
    <property type="match status" value="1"/>
</dbReference>
<dbReference type="CDD" id="cd07718">
    <property type="entry name" value="RNaseZ_ELAC1_ELAC2-C-term-like_MBL-fold"/>
    <property type="match status" value="1"/>
</dbReference>
<keyword evidence="14" id="KW-1185">Reference proteome</keyword>
<evidence type="ECO:0000256" key="5">
    <source>
        <dbReference type="ARBA" id="ARBA00022694"/>
    </source>
</evidence>
<evidence type="ECO:0000256" key="4">
    <source>
        <dbReference type="ARBA" id="ARBA00012477"/>
    </source>
</evidence>
<evidence type="ECO:0000256" key="9">
    <source>
        <dbReference type="ARBA" id="ARBA00022801"/>
    </source>
</evidence>
<dbReference type="InterPro" id="IPR036866">
    <property type="entry name" value="RibonucZ/Hydroxyglut_hydro"/>
</dbReference>
<dbReference type="Pfam" id="PF13691">
    <property type="entry name" value="Lactamase_B_4"/>
    <property type="match status" value="1"/>
</dbReference>
<evidence type="ECO:0000256" key="10">
    <source>
        <dbReference type="ARBA" id="ARBA00022833"/>
    </source>
</evidence>
<evidence type="ECO:0000256" key="2">
    <source>
        <dbReference type="ARBA" id="ARBA00001947"/>
    </source>
</evidence>
<evidence type="ECO:0000259" key="12">
    <source>
        <dbReference type="SMART" id="SM00849"/>
    </source>
</evidence>
<dbReference type="Proteomes" id="UP000813385">
    <property type="component" value="Unassembled WGS sequence"/>
</dbReference>
<protein>
    <recommendedName>
        <fullName evidence="4">ribonuclease Z</fullName>
        <ecNumber evidence="4">3.1.26.11</ecNumber>
    </recommendedName>
</protein>
<dbReference type="OrthoDB" id="527344at2759"/>
<dbReference type="GO" id="GO:1990180">
    <property type="term" value="P:mitochondrial tRNA 3'-end processing"/>
    <property type="evidence" value="ECO:0007669"/>
    <property type="project" value="TreeGrafter"/>
</dbReference>
<feature type="compositionally biased region" description="Low complexity" evidence="11">
    <location>
        <begin position="332"/>
        <end position="344"/>
    </location>
</feature>
<dbReference type="GO" id="GO:0042781">
    <property type="term" value="F:3'-tRNA processing endoribonuclease activity"/>
    <property type="evidence" value="ECO:0007669"/>
    <property type="project" value="UniProtKB-EC"/>
</dbReference>
<comment type="cofactor">
    <cofactor evidence="2">
        <name>Zn(2+)</name>
        <dbReference type="ChEBI" id="CHEBI:29105"/>
    </cofactor>
</comment>
<dbReference type="SMART" id="SM00849">
    <property type="entry name" value="Lactamase_B"/>
    <property type="match status" value="1"/>
</dbReference>
<evidence type="ECO:0000256" key="8">
    <source>
        <dbReference type="ARBA" id="ARBA00022759"/>
    </source>
</evidence>
<dbReference type="PANTHER" id="PTHR12553:SF49">
    <property type="entry name" value="ZINC PHOSPHODIESTERASE ELAC PROTEIN 2"/>
    <property type="match status" value="1"/>
</dbReference>
<reference evidence="13" key="1">
    <citation type="journal article" date="2021" name="Nat. Commun.">
        <title>Genetic determinants of endophytism in the Arabidopsis root mycobiome.</title>
        <authorList>
            <person name="Mesny F."/>
            <person name="Miyauchi S."/>
            <person name="Thiergart T."/>
            <person name="Pickel B."/>
            <person name="Atanasova L."/>
            <person name="Karlsson M."/>
            <person name="Huettel B."/>
            <person name="Barry K.W."/>
            <person name="Haridas S."/>
            <person name="Chen C."/>
            <person name="Bauer D."/>
            <person name="Andreopoulos W."/>
            <person name="Pangilinan J."/>
            <person name="LaButti K."/>
            <person name="Riley R."/>
            <person name="Lipzen A."/>
            <person name="Clum A."/>
            <person name="Drula E."/>
            <person name="Henrissat B."/>
            <person name="Kohler A."/>
            <person name="Grigoriev I.V."/>
            <person name="Martin F.M."/>
            <person name="Hacquard S."/>
        </authorList>
    </citation>
    <scope>NUCLEOTIDE SEQUENCE</scope>
    <source>
        <strain evidence="13">MPI-CAGE-AT-0016</strain>
    </source>
</reference>
<feature type="domain" description="Metallo-beta-lactamase" evidence="12">
    <location>
        <begin position="705"/>
        <end position="923"/>
    </location>
</feature>
<evidence type="ECO:0000256" key="1">
    <source>
        <dbReference type="ARBA" id="ARBA00000402"/>
    </source>
</evidence>
<evidence type="ECO:0000313" key="14">
    <source>
        <dbReference type="Proteomes" id="UP000813385"/>
    </source>
</evidence>
<gene>
    <name evidence="13" type="ORF">B0T11DRAFT_290404</name>
</gene>
<dbReference type="AlphaFoldDB" id="A0A8K0T6P4"/>
<keyword evidence="10" id="KW-0862">Zinc</keyword>
<comment type="catalytic activity">
    <reaction evidence="1">
        <text>Endonucleolytic cleavage of RNA, removing extra 3' nucleotides from tRNA precursor, generating 3' termini of tRNAs. A 3'-hydroxy group is left at the tRNA terminus and a 5'-phosphoryl group is left at the trailer molecule.</text>
        <dbReference type="EC" id="3.1.26.11"/>
    </reaction>
</comment>
<evidence type="ECO:0000256" key="6">
    <source>
        <dbReference type="ARBA" id="ARBA00022722"/>
    </source>
</evidence>
<feature type="region of interest" description="Disordered" evidence="11">
    <location>
        <begin position="332"/>
        <end position="360"/>
    </location>
</feature>